<keyword evidence="1" id="KW-0378">Hydrolase</keyword>
<dbReference type="SUPFAM" id="SSF55785">
    <property type="entry name" value="PYP-like sensor domain (PAS domain)"/>
    <property type="match status" value="1"/>
</dbReference>
<dbReference type="Gene3D" id="3.30.450.40">
    <property type="match status" value="2"/>
</dbReference>
<dbReference type="InterPro" id="IPR036457">
    <property type="entry name" value="PPM-type-like_dom_sf"/>
</dbReference>
<dbReference type="InterPro" id="IPR029016">
    <property type="entry name" value="GAF-like_dom_sf"/>
</dbReference>
<evidence type="ECO:0000313" key="5">
    <source>
        <dbReference type="EMBL" id="GAA4968540.1"/>
    </source>
</evidence>
<proteinExistence type="predicted"/>
<dbReference type="InterPro" id="IPR035965">
    <property type="entry name" value="PAS-like_dom_sf"/>
</dbReference>
<evidence type="ECO:0000259" key="4">
    <source>
        <dbReference type="SMART" id="SM00331"/>
    </source>
</evidence>
<dbReference type="Pfam" id="PF13185">
    <property type="entry name" value="GAF_2"/>
    <property type="match status" value="1"/>
</dbReference>
<dbReference type="RefSeq" id="WP_345676774.1">
    <property type="nucleotide sequence ID" value="NZ_BAABHS010000012.1"/>
</dbReference>
<dbReference type="Pfam" id="PF07228">
    <property type="entry name" value="SpoIIE"/>
    <property type="match status" value="1"/>
</dbReference>
<dbReference type="InterPro" id="IPR003018">
    <property type="entry name" value="GAF"/>
</dbReference>
<dbReference type="SMART" id="SM00065">
    <property type="entry name" value="GAF"/>
    <property type="match status" value="1"/>
</dbReference>
<name>A0ABP9HDV8_9ACTN</name>
<gene>
    <name evidence="5" type="ORF">GCM10023205_37140</name>
</gene>
<evidence type="ECO:0000256" key="1">
    <source>
        <dbReference type="ARBA" id="ARBA00022801"/>
    </source>
</evidence>
<dbReference type="SUPFAM" id="SSF55781">
    <property type="entry name" value="GAF domain-like"/>
    <property type="match status" value="2"/>
</dbReference>
<dbReference type="Pfam" id="PF08448">
    <property type="entry name" value="PAS_4"/>
    <property type="match status" value="1"/>
</dbReference>
<evidence type="ECO:0000313" key="6">
    <source>
        <dbReference type="Proteomes" id="UP001500466"/>
    </source>
</evidence>
<dbReference type="InterPro" id="IPR001932">
    <property type="entry name" value="PPM-type_phosphatase-like_dom"/>
</dbReference>
<protein>
    <submittedName>
        <fullName evidence="5">SpoIIE family protein phosphatase</fullName>
    </submittedName>
</protein>
<sequence length="733" mass="77678">MRPVSPGKRGSGDPVDSADAVGIADPADAVDAAFDPDLGRVGLCLGGVLSRLGAYGGGVYLLDEPGTSLLLTAFSGLPPQFAGPWRSLPVDAPTAVTDAIREHDLVWIDGAEEMARRYPLAALTLPYHFASASVPLLDGPEVLGAMFVNWSGFHPPHLTRAERARLWAAADALGRLLADAAAAGRPVRPGPEALSWPGAPPGGDTAAARLPEGLCALAVDGSIALVTPAAARLLETPADTLLGARLWDVIPWLDRPIYQERYRAAAMSQETGTFEAMRPPATRLVFDLYPDASGITVRITETAPPPDPASGTAPPTTVPEPAEDPQSRLEGIYHELHLAAALTSATSVHDVVRLVAHELLPMIGASRVALFAVDEAGRLEIVGTHGHPPGTLRLLDGIRIDQGHPGAKAIMSGLPLFAGTREEMDRLYPDYRHLSQGEAWAILPMAVPSQRIGACLLSFDRPHRFTAEERASLLALGALISQALFRARHHDATHGIARDLQRALLPHSLPRLRGLEVAARYRPAAAHLSVGGDFYDLIRLDRHRAAAVIGDIQGHDATAAALMGQVRTAIRAHATAGADPRRVLARTNRLLTDLDTDLLASAAYLHVALDKRRVLVSRAGHPAPLLRHRDGTVEALDVPGGILLGVDAAADYPRAALTVPPGAIICLYTDGLTDRPGVDPDRSLAGLADRLSRAGTADPPLDELAETLIADASGTDDTTLLLLRLGQGRRRNR</sequence>
<dbReference type="InterPro" id="IPR013656">
    <property type="entry name" value="PAS_4"/>
</dbReference>
<dbReference type="PANTHER" id="PTHR43156">
    <property type="entry name" value="STAGE II SPORULATION PROTEIN E-RELATED"/>
    <property type="match status" value="1"/>
</dbReference>
<feature type="region of interest" description="Disordered" evidence="2">
    <location>
        <begin position="1"/>
        <end position="20"/>
    </location>
</feature>
<dbReference type="SMART" id="SM00331">
    <property type="entry name" value="PP2C_SIG"/>
    <property type="match status" value="1"/>
</dbReference>
<evidence type="ECO:0000256" key="2">
    <source>
        <dbReference type="SAM" id="MobiDB-lite"/>
    </source>
</evidence>
<dbReference type="Proteomes" id="UP001500466">
    <property type="component" value="Unassembled WGS sequence"/>
</dbReference>
<dbReference type="CDD" id="cd00130">
    <property type="entry name" value="PAS"/>
    <property type="match status" value="1"/>
</dbReference>
<reference evidence="6" key="1">
    <citation type="journal article" date="2019" name="Int. J. Syst. Evol. Microbiol.">
        <title>The Global Catalogue of Microorganisms (GCM) 10K type strain sequencing project: providing services to taxonomists for standard genome sequencing and annotation.</title>
        <authorList>
            <consortium name="The Broad Institute Genomics Platform"/>
            <consortium name="The Broad Institute Genome Sequencing Center for Infectious Disease"/>
            <person name="Wu L."/>
            <person name="Ma J."/>
        </authorList>
    </citation>
    <scope>NUCLEOTIDE SEQUENCE [LARGE SCALE GENOMIC DNA]</scope>
    <source>
        <strain evidence="6">JCM 17986</strain>
    </source>
</reference>
<feature type="region of interest" description="Disordered" evidence="2">
    <location>
        <begin position="300"/>
        <end position="325"/>
    </location>
</feature>
<evidence type="ECO:0000259" key="3">
    <source>
        <dbReference type="SMART" id="SM00065"/>
    </source>
</evidence>
<dbReference type="PANTHER" id="PTHR43156:SF2">
    <property type="entry name" value="STAGE II SPORULATION PROTEIN E"/>
    <property type="match status" value="1"/>
</dbReference>
<dbReference type="SUPFAM" id="SSF81606">
    <property type="entry name" value="PP2C-like"/>
    <property type="match status" value="1"/>
</dbReference>
<dbReference type="InterPro" id="IPR052016">
    <property type="entry name" value="Bact_Sigma-Reg"/>
</dbReference>
<feature type="domain" description="PPM-type phosphatase" evidence="4">
    <location>
        <begin position="512"/>
        <end position="725"/>
    </location>
</feature>
<keyword evidence="6" id="KW-1185">Reference proteome</keyword>
<dbReference type="EMBL" id="BAABHS010000012">
    <property type="protein sequence ID" value="GAA4968540.1"/>
    <property type="molecule type" value="Genomic_DNA"/>
</dbReference>
<dbReference type="InterPro" id="IPR000014">
    <property type="entry name" value="PAS"/>
</dbReference>
<accession>A0ABP9HDV8</accession>
<feature type="domain" description="GAF" evidence="3">
    <location>
        <begin position="343"/>
        <end position="494"/>
    </location>
</feature>
<comment type="caution">
    <text evidence="5">The sequence shown here is derived from an EMBL/GenBank/DDBJ whole genome shotgun (WGS) entry which is preliminary data.</text>
</comment>
<organism evidence="5 6">
    <name type="scientific">Yinghuangia aomiensis</name>
    <dbReference type="NCBI Taxonomy" id="676205"/>
    <lineage>
        <taxon>Bacteria</taxon>
        <taxon>Bacillati</taxon>
        <taxon>Actinomycetota</taxon>
        <taxon>Actinomycetes</taxon>
        <taxon>Kitasatosporales</taxon>
        <taxon>Streptomycetaceae</taxon>
        <taxon>Yinghuangia</taxon>
    </lineage>
</organism>
<dbReference type="Gene3D" id="3.60.40.10">
    <property type="entry name" value="PPM-type phosphatase domain"/>
    <property type="match status" value="1"/>
</dbReference>
<dbReference type="Gene3D" id="3.30.450.20">
    <property type="entry name" value="PAS domain"/>
    <property type="match status" value="1"/>
</dbReference>